<dbReference type="PANTHER" id="PTHR13309:SF0">
    <property type="entry name" value="FMR1-INTERACTING PROTEIN NUFIP1"/>
    <property type="match status" value="1"/>
</dbReference>
<feature type="region of interest" description="Disordered" evidence="1">
    <location>
        <begin position="1"/>
        <end position="32"/>
    </location>
</feature>
<feature type="compositionally biased region" description="Basic and acidic residues" evidence="1">
    <location>
        <begin position="362"/>
        <end position="378"/>
    </location>
</feature>
<feature type="compositionally biased region" description="Low complexity" evidence="1">
    <location>
        <begin position="213"/>
        <end position="227"/>
    </location>
</feature>
<gene>
    <name evidence="3" type="ORF">DCAF_LOCUS2807</name>
</gene>
<comment type="caution">
    <text evidence="3">The sequence shown here is derived from an EMBL/GenBank/DDBJ whole genome shotgun (WGS) entry which is preliminary data.</text>
</comment>
<dbReference type="GO" id="GO:0003723">
    <property type="term" value="F:RNA binding"/>
    <property type="evidence" value="ECO:0007669"/>
    <property type="project" value="InterPro"/>
</dbReference>
<feature type="region of interest" description="Disordered" evidence="1">
    <location>
        <begin position="213"/>
        <end position="391"/>
    </location>
</feature>
<reference evidence="3 4" key="1">
    <citation type="submission" date="2024-01" db="EMBL/GenBank/DDBJ databases">
        <authorList>
            <person name="Waweru B."/>
        </authorList>
    </citation>
    <scope>NUCLEOTIDE SEQUENCE [LARGE SCALE GENOMIC DNA]</scope>
</reference>
<evidence type="ECO:0000256" key="1">
    <source>
        <dbReference type="SAM" id="MobiDB-lite"/>
    </source>
</evidence>
<dbReference type="PANTHER" id="PTHR13309">
    <property type="entry name" value="NUCLEAR FRAGILE X MENTAL RETARDATION PROTEIN INTERACTING PROTEIN 1"/>
    <property type="match status" value="1"/>
</dbReference>
<evidence type="ECO:0000313" key="4">
    <source>
        <dbReference type="Proteomes" id="UP001314170"/>
    </source>
</evidence>
<dbReference type="EMBL" id="CAWUPB010000850">
    <property type="protein sequence ID" value="CAK7325135.1"/>
    <property type="molecule type" value="Genomic_DNA"/>
</dbReference>
<feature type="region of interest" description="Disordered" evidence="1">
    <location>
        <begin position="593"/>
        <end position="632"/>
    </location>
</feature>
<sequence length="654" mass="73244">MKPFFNSRRPKHYKQKGNTAPHNQQGFSTNPSLANSMPMQPQLGLVNPQIPIPFNNANTLLSNGPAMPNMPPLIPQQPGLLSGPNDLAILQLQNQVSKLNTLKMLMNQVNQLQGELFGPGFSNFPQLNQNMGLLQNPMQNVMNPAMPMQMPITSQVGSFNGPSSSHQTVGGHSPNFFVNQPFGVEQQVNPNQQNFVMPTTGANGSKLLPVTNQQVQGNSSASQQSQNFVMPMPPVGANGSNPLPIATQQVEGNSPASQQSEKFVIPTMAANGSKPLPFATQQVQGNPSASQQSQNLQSSAYNRWQGNPAKNGQGSTPNSKWGNFSGKNFKNNPKREQFQSGYQKSEFHRMDNGKRKLGFSNEHSEKGHGNERAAKFGRSDPTNQATEKKSRTLIYTEQEIKQWRESRRKHFPTKTNIMKKQNEKLMDSEVIDKEANFRRQQLKEILAKQAELGVEVAEIPPDYLLDSEKLGVEVAEIPPHHLLDSEKQEHGREDNRRSSTKKGRFWNKHDRRGRHNKKGRSAKQLGSENEDRKPSLLEKLLSADIRREKRHLLQVFRFMVANSFFKDWPDKPLRFPSVVVKEDGYKDEPVEEKSSLVGEEVSEVRNNTTAENFGDGDDDDDEHDAQVEPGNGFVREKVVIVNQVDRIEEGEIVD</sequence>
<dbReference type="Pfam" id="PF10453">
    <property type="entry name" value="NUFIP1"/>
    <property type="match status" value="1"/>
</dbReference>
<evidence type="ECO:0000313" key="3">
    <source>
        <dbReference type="EMBL" id="CAK7325135.1"/>
    </source>
</evidence>
<feature type="region of interest" description="Disordered" evidence="1">
    <location>
        <begin position="479"/>
        <end position="533"/>
    </location>
</feature>
<feature type="compositionally biased region" description="Basic residues" evidence="1">
    <location>
        <begin position="498"/>
        <end position="521"/>
    </location>
</feature>
<organism evidence="3 4">
    <name type="scientific">Dovyalis caffra</name>
    <dbReference type="NCBI Taxonomy" id="77055"/>
    <lineage>
        <taxon>Eukaryota</taxon>
        <taxon>Viridiplantae</taxon>
        <taxon>Streptophyta</taxon>
        <taxon>Embryophyta</taxon>
        <taxon>Tracheophyta</taxon>
        <taxon>Spermatophyta</taxon>
        <taxon>Magnoliopsida</taxon>
        <taxon>eudicotyledons</taxon>
        <taxon>Gunneridae</taxon>
        <taxon>Pentapetalae</taxon>
        <taxon>rosids</taxon>
        <taxon>fabids</taxon>
        <taxon>Malpighiales</taxon>
        <taxon>Salicaceae</taxon>
        <taxon>Flacourtieae</taxon>
        <taxon>Dovyalis</taxon>
    </lineage>
</organism>
<accession>A0AAV1QXU7</accession>
<dbReference type="GO" id="GO:0005634">
    <property type="term" value="C:nucleus"/>
    <property type="evidence" value="ECO:0007669"/>
    <property type="project" value="TreeGrafter"/>
</dbReference>
<dbReference type="AlphaFoldDB" id="A0AAV1QXU7"/>
<dbReference type="Proteomes" id="UP001314170">
    <property type="component" value="Unassembled WGS sequence"/>
</dbReference>
<dbReference type="InterPro" id="IPR019496">
    <property type="entry name" value="NUFIP1_cons_dom"/>
</dbReference>
<dbReference type="GO" id="GO:0000492">
    <property type="term" value="P:box C/D snoRNP assembly"/>
    <property type="evidence" value="ECO:0007669"/>
    <property type="project" value="TreeGrafter"/>
</dbReference>
<dbReference type="InterPro" id="IPR039136">
    <property type="entry name" value="NUFIP1-like"/>
</dbReference>
<feature type="compositionally biased region" description="Basic and acidic residues" evidence="1">
    <location>
        <begin position="345"/>
        <end position="354"/>
    </location>
</feature>
<feature type="compositionally biased region" description="Acidic residues" evidence="1">
    <location>
        <begin position="614"/>
        <end position="623"/>
    </location>
</feature>
<protein>
    <recommendedName>
        <fullName evidence="2">FMR1-interacting protein 1 conserved domain-containing protein</fullName>
    </recommendedName>
</protein>
<evidence type="ECO:0000259" key="2">
    <source>
        <dbReference type="Pfam" id="PF10453"/>
    </source>
</evidence>
<feature type="compositionally biased region" description="Polar residues" evidence="1">
    <location>
        <begin position="238"/>
        <end position="261"/>
    </location>
</feature>
<proteinExistence type="predicted"/>
<feature type="compositionally biased region" description="Polar residues" evidence="1">
    <location>
        <begin position="16"/>
        <end position="32"/>
    </location>
</feature>
<feature type="domain" description="FMR1-interacting protein 1 conserved" evidence="2">
    <location>
        <begin position="383"/>
        <end position="429"/>
    </location>
</feature>
<feature type="compositionally biased region" description="Low complexity" evidence="1">
    <location>
        <begin position="288"/>
        <end position="300"/>
    </location>
</feature>
<feature type="compositionally biased region" description="Basic and acidic residues" evidence="1">
    <location>
        <begin position="479"/>
        <end position="497"/>
    </location>
</feature>
<name>A0AAV1QXU7_9ROSI</name>
<feature type="compositionally biased region" description="Polar residues" evidence="1">
    <location>
        <begin position="301"/>
        <end position="331"/>
    </location>
</feature>
<keyword evidence="4" id="KW-1185">Reference proteome</keyword>